<dbReference type="AlphaFoldDB" id="A0A517P695"/>
<dbReference type="PANTHER" id="PTHR30093">
    <property type="entry name" value="GENERAL SECRETION PATHWAY PROTEIN G"/>
    <property type="match status" value="1"/>
</dbReference>
<proteinExistence type="predicted"/>
<keyword evidence="2" id="KW-1133">Transmembrane helix</keyword>
<dbReference type="NCBIfam" id="TIGR04294">
    <property type="entry name" value="pre_pil_HX9DG"/>
    <property type="match status" value="1"/>
</dbReference>
<name>A0A517P695_9PLAN</name>
<keyword evidence="2" id="KW-0812">Transmembrane</keyword>
<accession>A0A517P695</accession>
<dbReference type="PANTHER" id="PTHR30093:SF2">
    <property type="entry name" value="TYPE II SECRETION SYSTEM PROTEIN H"/>
    <property type="match status" value="1"/>
</dbReference>
<sequence length="359" mass="37088">MVNRPSAAPHPRGPGAAPPHRVGLAPGQRARAGFTLIELLVVIAVIALLVALLLPAVQQARAAARRTECANNLKQLGLALHNLEGVKGRFPAGRGAPLPVIFSPQAHLLPYLEGSALHRSIDYDAAPVTFGIGGGVTFSGADNAPAAGTTVPTFLCPADGLGRVPGLDADPDRFGATNYAGNAGSGLKEYGSLTDADGVFFTGSAIRFADLRDGVTNTVAFSERPLGPGGTVDLDPQAAADPLATARLIREIPGGDDPTDAACLADAPGGWFAQRGGKWILGNYGNTLYDHALPPNAAAWDCMNERQQKARLTARSEHSGGVQVALCDGAVRFVADGIDLETWQAAATRAGGEVLDEGW</sequence>
<dbReference type="Proteomes" id="UP000318741">
    <property type="component" value="Chromosome"/>
</dbReference>
<organism evidence="4 5">
    <name type="scientific">Alienimonas californiensis</name>
    <dbReference type="NCBI Taxonomy" id="2527989"/>
    <lineage>
        <taxon>Bacteria</taxon>
        <taxon>Pseudomonadati</taxon>
        <taxon>Planctomycetota</taxon>
        <taxon>Planctomycetia</taxon>
        <taxon>Planctomycetales</taxon>
        <taxon>Planctomycetaceae</taxon>
        <taxon>Alienimonas</taxon>
    </lineage>
</organism>
<evidence type="ECO:0000259" key="3">
    <source>
        <dbReference type="Pfam" id="PF07596"/>
    </source>
</evidence>
<dbReference type="InterPro" id="IPR045584">
    <property type="entry name" value="Pilin-like"/>
</dbReference>
<dbReference type="PROSITE" id="PS00409">
    <property type="entry name" value="PROKAR_NTER_METHYL"/>
    <property type="match status" value="1"/>
</dbReference>
<keyword evidence="5" id="KW-1185">Reference proteome</keyword>
<dbReference type="Pfam" id="PF07596">
    <property type="entry name" value="SBP_bac_10"/>
    <property type="match status" value="1"/>
</dbReference>
<dbReference type="Gene3D" id="3.30.700.10">
    <property type="entry name" value="Glycoprotein, Type 4 Pilin"/>
    <property type="match status" value="1"/>
</dbReference>
<dbReference type="SUPFAM" id="SSF54523">
    <property type="entry name" value="Pili subunits"/>
    <property type="match status" value="1"/>
</dbReference>
<protein>
    <recommendedName>
        <fullName evidence="3">DUF1559 domain-containing protein</fullName>
    </recommendedName>
</protein>
<dbReference type="RefSeq" id="WP_145357759.1">
    <property type="nucleotide sequence ID" value="NZ_CP036265.1"/>
</dbReference>
<dbReference type="InterPro" id="IPR011453">
    <property type="entry name" value="DUF1559"/>
</dbReference>
<dbReference type="KEGG" id="acaf:CA12_09890"/>
<dbReference type="OrthoDB" id="258404at2"/>
<evidence type="ECO:0000313" key="4">
    <source>
        <dbReference type="EMBL" id="QDT14909.1"/>
    </source>
</evidence>
<keyword evidence="2" id="KW-0472">Membrane</keyword>
<evidence type="ECO:0000313" key="5">
    <source>
        <dbReference type="Proteomes" id="UP000318741"/>
    </source>
</evidence>
<dbReference type="InterPro" id="IPR012902">
    <property type="entry name" value="N_methyl_site"/>
</dbReference>
<gene>
    <name evidence="4" type="ORF">CA12_09890</name>
</gene>
<dbReference type="InterPro" id="IPR027558">
    <property type="entry name" value="Pre_pil_HX9DG_C"/>
</dbReference>
<feature type="domain" description="DUF1559" evidence="3">
    <location>
        <begin position="58"/>
        <end position="341"/>
    </location>
</feature>
<feature type="compositionally biased region" description="Low complexity" evidence="1">
    <location>
        <begin position="7"/>
        <end position="21"/>
    </location>
</feature>
<dbReference type="NCBIfam" id="TIGR02532">
    <property type="entry name" value="IV_pilin_GFxxxE"/>
    <property type="match status" value="1"/>
</dbReference>
<evidence type="ECO:0000256" key="2">
    <source>
        <dbReference type="SAM" id="Phobius"/>
    </source>
</evidence>
<feature type="transmembrane region" description="Helical" evidence="2">
    <location>
        <begin position="34"/>
        <end position="57"/>
    </location>
</feature>
<feature type="region of interest" description="Disordered" evidence="1">
    <location>
        <begin position="1"/>
        <end position="24"/>
    </location>
</feature>
<dbReference type="Pfam" id="PF07963">
    <property type="entry name" value="N_methyl"/>
    <property type="match status" value="1"/>
</dbReference>
<reference evidence="4 5" key="1">
    <citation type="submission" date="2019-02" db="EMBL/GenBank/DDBJ databases">
        <title>Deep-cultivation of Planctomycetes and their phenomic and genomic characterization uncovers novel biology.</title>
        <authorList>
            <person name="Wiegand S."/>
            <person name="Jogler M."/>
            <person name="Boedeker C."/>
            <person name="Pinto D."/>
            <person name="Vollmers J."/>
            <person name="Rivas-Marin E."/>
            <person name="Kohn T."/>
            <person name="Peeters S.H."/>
            <person name="Heuer A."/>
            <person name="Rast P."/>
            <person name="Oberbeckmann S."/>
            <person name="Bunk B."/>
            <person name="Jeske O."/>
            <person name="Meyerdierks A."/>
            <person name="Storesund J.E."/>
            <person name="Kallscheuer N."/>
            <person name="Luecker S."/>
            <person name="Lage O.M."/>
            <person name="Pohl T."/>
            <person name="Merkel B.J."/>
            <person name="Hornburger P."/>
            <person name="Mueller R.-W."/>
            <person name="Bruemmer F."/>
            <person name="Labrenz M."/>
            <person name="Spormann A.M."/>
            <person name="Op den Camp H."/>
            <person name="Overmann J."/>
            <person name="Amann R."/>
            <person name="Jetten M.S.M."/>
            <person name="Mascher T."/>
            <person name="Medema M.H."/>
            <person name="Devos D.P."/>
            <person name="Kaster A.-K."/>
            <person name="Ovreas L."/>
            <person name="Rohde M."/>
            <person name="Galperin M.Y."/>
            <person name="Jogler C."/>
        </authorList>
    </citation>
    <scope>NUCLEOTIDE SEQUENCE [LARGE SCALE GENOMIC DNA]</scope>
    <source>
        <strain evidence="4 5">CA12</strain>
    </source>
</reference>
<evidence type="ECO:0000256" key="1">
    <source>
        <dbReference type="SAM" id="MobiDB-lite"/>
    </source>
</evidence>
<dbReference type="EMBL" id="CP036265">
    <property type="protein sequence ID" value="QDT14909.1"/>
    <property type="molecule type" value="Genomic_DNA"/>
</dbReference>